<dbReference type="GO" id="GO:0000324">
    <property type="term" value="C:fungal-type vacuole"/>
    <property type="evidence" value="ECO:0007669"/>
    <property type="project" value="TreeGrafter"/>
</dbReference>
<keyword evidence="9" id="KW-1185">Reference proteome</keyword>
<accession>A0AAV5AEN3</accession>
<dbReference type="InterPro" id="IPR033124">
    <property type="entry name" value="Ser_caboxypep_his_AS"/>
</dbReference>
<keyword evidence="3" id="KW-0121">Carboxypeptidase</keyword>
<evidence type="ECO:0000256" key="5">
    <source>
        <dbReference type="ARBA" id="ARBA00022801"/>
    </source>
</evidence>
<proteinExistence type="inferred from homology"/>
<keyword evidence="6" id="KW-0325">Glycoprotein</keyword>
<dbReference type="PANTHER" id="PTHR11802">
    <property type="entry name" value="SERINE PROTEASE FAMILY S10 SERINE CARBOXYPEPTIDASE"/>
    <property type="match status" value="1"/>
</dbReference>
<dbReference type="AlphaFoldDB" id="A0AAV5AEN3"/>
<dbReference type="EC" id="3.4.16.5" evidence="2"/>
<keyword evidence="5" id="KW-0378">Hydrolase</keyword>
<evidence type="ECO:0000313" key="8">
    <source>
        <dbReference type="EMBL" id="GJJ11588.1"/>
    </source>
</evidence>
<dbReference type="Pfam" id="PF00450">
    <property type="entry name" value="Peptidase_S10"/>
    <property type="match status" value="2"/>
</dbReference>
<comment type="caution">
    <text evidence="8">The sequence shown here is derived from an EMBL/GenBank/DDBJ whole genome shotgun (WGS) entry which is preliminary data.</text>
</comment>
<evidence type="ECO:0000256" key="3">
    <source>
        <dbReference type="ARBA" id="ARBA00022645"/>
    </source>
</evidence>
<reference evidence="8" key="1">
    <citation type="submission" date="2021-10" db="EMBL/GenBank/DDBJ databases">
        <title>De novo Genome Assembly of Clathrus columnatus (Basidiomycota, Fungi) Using Illumina and Nanopore Sequence Data.</title>
        <authorList>
            <person name="Ogiso-Tanaka E."/>
            <person name="Itagaki H."/>
            <person name="Hosoya T."/>
            <person name="Hosaka K."/>
        </authorList>
    </citation>
    <scope>NUCLEOTIDE SEQUENCE</scope>
    <source>
        <strain evidence="8">MO-923</strain>
    </source>
</reference>
<feature type="chain" id="PRO_5043394346" description="carboxypeptidase C" evidence="7">
    <location>
        <begin position="19"/>
        <end position="456"/>
    </location>
</feature>
<name>A0AAV5AEN3_9AGAM</name>
<feature type="signal peptide" evidence="7">
    <location>
        <begin position="1"/>
        <end position="18"/>
    </location>
</feature>
<keyword evidence="7" id="KW-0732">Signal</keyword>
<dbReference type="GO" id="GO:0006508">
    <property type="term" value="P:proteolysis"/>
    <property type="evidence" value="ECO:0007669"/>
    <property type="project" value="UniProtKB-KW"/>
</dbReference>
<dbReference type="EMBL" id="BPWL01000006">
    <property type="protein sequence ID" value="GJJ11588.1"/>
    <property type="molecule type" value="Genomic_DNA"/>
</dbReference>
<dbReference type="Proteomes" id="UP001050691">
    <property type="component" value="Unassembled WGS sequence"/>
</dbReference>
<organism evidence="8 9">
    <name type="scientific">Clathrus columnatus</name>
    <dbReference type="NCBI Taxonomy" id="1419009"/>
    <lineage>
        <taxon>Eukaryota</taxon>
        <taxon>Fungi</taxon>
        <taxon>Dikarya</taxon>
        <taxon>Basidiomycota</taxon>
        <taxon>Agaricomycotina</taxon>
        <taxon>Agaricomycetes</taxon>
        <taxon>Phallomycetidae</taxon>
        <taxon>Phallales</taxon>
        <taxon>Clathraceae</taxon>
        <taxon>Clathrus</taxon>
    </lineage>
</organism>
<evidence type="ECO:0000256" key="7">
    <source>
        <dbReference type="SAM" id="SignalP"/>
    </source>
</evidence>
<keyword evidence="4" id="KW-0645">Protease</keyword>
<comment type="similarity">
    <text evidence="1">Belongs to the peptidase S10 family.</text>
</comment>
<evidence type="ECO:0000256" key="6">
    <source>
        <dbReference type="ARBA" id="ARBA00023180"/>
    </source>
</evidence>
<evidence type="ECO:0000256" key="2">
    <source>
        <dbReference type="ARBA" id="ARBA00012446"/>
    </source>
</evidence>
<dbReference type="InterPro" id="IPR001563">
    <property type="entry name" value="Peptidase_S10"/>
</dbReference>
<sequence length="456" mass="50810">MTFHALLVVLVGATSVIASQFPLNSNSNFATYDTGLFNQVDDIRTLSTNGYTTLTHPIHPQYSVRIKQNGAESCDNSVKSYTGYIDIEARHLFFSFFESRNDPSKDDVVLWTNGGPGCSSSLGLYMELGPCRIQSDNSTVYNPYAWNEKVNIFFIDQPVGVGFSYAEYGEAVGRYIPTFGARIADDNKRAVLKGLEPINLVSLIIGNGMTDTARMATSYYDIQCTSASVPAFQDIADCVRMKRAIPRCEALIQASCVDIYDEMNCRAAFAFCGAEFEAPFQKTGRNTYDVSKDCEGDRQETLCYPITKTISNYLNRPEVRTELGVDPIVGNHSSCSTKVQSAFVTTNDLFAEHAEFYVAELLERNIKVLIYVGTYDMICNWIGNERFTLNLEWTGREQFASQKLRNWIIDGHPAGKTRGYGGLTFATVEGAGHMVPYDKPAEALTLISRWVDDEEL</sequence>
<gene>
    <name evidence="8" type="ORF">Clacol_005823</name>
</gene>
<dbReference type="GO" id="GO:0004185">
    <property type="term" value="F:serine-type carboxypeptidase activity"/>
    <property type="evidence" value="ECO:0007669"/>
    <property type="project" value="UniProtKB-EC"/>
</dbReference>
<dbReference type="Gene3D" id="3.40.50.1820">
    <property type="entry name" value="alpha/beta hydrolase"/>
    <property type="match status" value="2"/>
</dbReference>
<dbReference type="InterPro" id="IPR029058">
    <property type="entry name" value="AB_hydrolase_fold"/>
</dbReference>
<dbReference type="PANTHER" id="PTHR11802:SF113">
    <property type="entry name" value="SERINE CARBOXYPEPTIDASE CTSA-4.1"/>
    <property type="match status" value="1"/>
</dbReference>
<dbReference type="SUPFAM" id="SSF53474">
    <property type="entry name" value="alpha/beta-Hydrolases"/>
    <property type="match status" value="1"/>
</dbReference>
<dbReference type="PROSITE" id="PS00560">
    <property type="entry name" value="CARBOXYPEPT_SER_HIS"/>
    <property type="match status" value="1"/>
</dbReference>
<dbReference type="PRINTS" id="PR00724">
    <property type="entry name" value="CRBOXYPTASEC"/>
</dbReference>
<evidence type="ECO:0000256" key="4">
    <source>
        <dbReference type="ARBA" id="ARBA00022670"/>
    </source>
</evidence>
<protein>
    <recommendedName>
        <fullName evidence="2">carboxypeptidase C</fullName>
        <ecNumber evidence="2">3.4.16.5</ecNumber>
    </recommendedName>
</protein>
<dbReference type="Gene3D" id="1.10.287.410">
    <property type="match status" value="1"/>
</dbReference>
<evidence type="ECO:0000256" key="1">
    <source>
        <dbReference type="ARBA" id="ARBA00009431"/>
    </source>
</evidence>
<evidence type="ECO:0000313" key="9">
    <source>
        <dbReference type="Proteomes" id="UP001050691"/>
    </source>
</evidence>